<dbReference type="Proteomes" id="UP000886876">
    <property type="component" value="Unassembled WGS sequence"/>
</dbReference>
<evidence type="ECO:0000313" key="1">
    <source>
        <dbReference type="EMBL" id="HIS97976.1"/>
    </source>
</evidence>
<dbReference type="AlphaFoldDB" id="A0A9D1K9G3"/>
<organism evidence="1 2">
    <name type="scientific">Candidatus Scatomorpha pullistercoris</name>
    <dbReference type="NCBI Taxonomy" id="2840929"/>
    <lineage>
        <taxon>Bacteria</taxon>
        <taxon>Bacillati</taxon>
        <taxon>Bacillota</taxon>
        <taxon>Clostridia</taxon>
        <taxon>Eubacteriales</taxon>
        <taxon>Candidatus Scatomorpha</taxon>
    </lineage>
</organism>
<reference evidence="1" key="1">
    <citation type="submission" date="2020-10" db="EMBL/GenBank/DDBJ databases">
        <authorList>
            <person name="Gilroy R."/>
        </authorList>
    </citation>
    <scope>NUCLEOTIDE SEQUENCE</scope>
    <source>
        <strain evidence="1">ChiHecec3B27-6122</strain>
    </source>
</reference>
<dbReference type="EMBL" id="DVJS01000209">
    <property type="protein sequence ID" value="HIS97976.1"/>
    <property type="molecule type" value="Genomic_DNA"/>
</dbReference>
<dbReference type="SUPFAM" id="SSF57783">
    <property type="entry name" value="Zinc beta-ribbon"/>
    <property type="match status" value="1"/>
</dbReference>
<sequence length="60" mass="6682">MSKNITAKLQQMLSLLHAKVRAPIVCPNCGEKMTGGTIAMFHMRENRMLCPNCGTIIQLH</sequence>
<name>A0A9D1K9G3_9FIRM</name>
<protein>
    <submittedName>
        <fullName evidence="1">Uncharacterized protein</fullName>
    </submittedName>
</protein>
<proteinExistence type="predicted"/>
<gene>
    <name evidence="1" type="ORF">IAD42_08380</name>
</gene>
<reference evidence="1" key="2">
    <citation type="journal article" date="2021" name="PeerJ">
        <title>Extensive microbial diversity within the chicken gut microbiome revealed by metagenomics and culture.</title>
        <authorList>
            <person name="Gilroy R."/>
            <person name="Ravi A."/>
            <person name="Getino M."/>
            <person name="Pursley I."/>
            <person name="Horton D.L."/>
            <person name="Alikhan N.F."/>
            <person name="Baker D."/>
            <person name="Gharbi K."/>
            <person name="Hall N."/>
            <person name="Watson M."/>
            <person name="Adriaenssens E.M."/>
            <person name="Foster-Nyarko E."/>
            <person name="Jarju S."/>
            <person name="Secka A."/>
            <person name="Antonio M."/>
            <person name="Oren A."/>
            <person name="Chaudhuri R.R."/>
            <person name="La Ragione R."/>
            <person name="Hildebrand F."/>
            <person name="Pallen M.J."/>
        </authorList>
    </citation>
    <scope>NUCLEOTIDE SEQUENCE</scope>
    <source>
        <strain evidence="1">ChiHecec3B27-6122</strain>
    </source>
</reference>
<accession>A0A9D1K9G3</accession>
<comment type="caution">
    <text evidence="1">The sequence shown here is derived from an EMBL/GenBank/DDBJ whole genome shotgun (WGS) entry which is preliminary data.</text>
</comment>
<evidence type="ECO:0000313" key="2">
    <source>
        <dbReference type="Proteomes" id="UP000886876"/>
    </source>
</evidence>